<evidence type="ECO:0000256" key="10">
    <source>
        <dbReference type="ARBA" id="ARBA00023128"/>
    </source>
</evidence>
<keyword evidence="11" id="KW-0472">Membrane</keyword>
<protein>
    <recommendedName>
        <fullName evidence="3">Mitochondrial chaperone BCS1</fullName>
    </recommendedName>
    <alternativeName>
        <fullName evidence="12">BCS1-like protein</fullName>
    </alternativeName>
</protein>
<gene>
    <name evidence="17" type="ORF">XYLVIOL_LOCUS5746</name>
</gene>
<evidence type="ECO:0000259" key="15">
    <source>
        <dbReference type="SMART" id="SM00382"/>
    </source>
</evidence>
<dbReference type="InterPro" id="IPR057495">
    <property type="entry name" value="AAA_lid_BCS1"/>
</dbReference>
<evidence type="ECO:0000256" key="5">
    <source>
        <dbReference type="ARBA" id="ARBA00022741"/>
    </source>
</evidence>
<dbReference type="Gene3D" id="3.40.50.300">
    <property type="entry name" value="P-loop containing nucleotide triphosphate hydrolases"/>
    <property type="match status" value="1"/>
</dbReference>
<dbReference type="CDD" id="cd19510">
    <property type="entry name" value="RecA-like_BCS1"/>
    <property type="match status" value="1"/>
</dbReference>
<dbReference type="Pfam" id="PF25426">
    <property type="entry name" value="AAA_lid_BCS1"/>
    <property type="match status" value="1"/>
</dbReference>
<evidence type="ECO:0000256" key="6">
    <source>
        <dbReference type="ARBA" id="ARBA00022792"/>
    </source>
</evidence>
<evidence type="ECO:0000256" key="1">
    <source>
        <dbReference type="ARBA" id="ARBA00004434"/>
    </source>
</evidence>
<evidence type="ECO:0000256" key="14">
    <source>
        <dbReference type="RuleBase" id="RU003651"/>
    </source>
</evidence>
<dbReference type="SMART" id="SM00382">
    <property type="entry name" value="AAA"/>
    <property type="match status" value="1"/>
</dbReference>
<keyword evidence="9" id="KW-1133">Transmembrane helix</keyword>
<evidence type="ECO:0000259" key="16">
    <source>
        <dbReference type="SMART" id="SM01024"/>
    </source>
</evidence>
<feature type="domain" description="BCS1 N-terminal" evidence="16">
    <location>
        <begin position="3"/>
        <end position="157"/>
    </location>
</feature>
<evidence type="ECO:0000256" key="13">
    <source>
        <dbReference type="ARBA" id="ARBA00048778"/>
    </source>
</evidence>
<dbReference type="Proteomes" id="UP001642520">
    <property type="component" value="Unassembled WGS sequence"/>
</dbReference>
<dbReference type="InterPro" id="IPR003959">
    <property type="entry name" value="ATPase_AAA_core"/>
</dbReference>
<dbReference type="Pfam" id="PF00004">
    <property type="entry name" value="AAA"/>
    <property type="match status" value="1"/>
</dbReference>
<dbReference type="InterPro" id="IPR003960">
    <property type="entry name" value="ATPase_AAA_CS"/>
</dbReference>
<comment type="caution">
    <text evidence="17">The sequence shown here is derived from an EMBL/GenBank/DDBJ whole genome shotgun (WGS) entry which is preliminary data.</text>
</comment>
<evidence type="ECO:0000313" key="18">
    <source>
        <dbReference type="Proteomes" id="UP001642520"/>
    </source>
</evidence>
<dbReference type="InterPro" id="IPR027417">
    <property type="entry name" value="P-loop_NTPase"/>
</dbReference>
<evidence type="ECO:0000256" key="9">
    <source>
        <dbReference type="ARBA" id="ARBA00022989"/>
    </source>
</evidence>
<evidence type="ECO:0000256" key="12">
    <source>
        <dbReference type="ARBA" id="ARBA00032816"/>
    </source>
</evidence>
<evidence type="ECO:0000313" key="17">
    <source>
        <dbReference type="EMBL" id="CAL7942838.1"/>
    </source>
</evidence>
<sequence length="390" mass="45399">MQAGLVLFRRHYMITLEVPCRDKSYQWVLQWITHKGARETQHLSVETSFEQKETGHINTRYDFIPSIGTHLIRYKGNWIKVERTREQQTLDIQMGIPWETVQLTAFGRDRSIYFNILEEARQMALKEYEGKTVMYTAMGSEWRQFGHPRRRRPIDSVILDTGVAERIIHDCREFIKNPSWYIDRGIPYRRGYLLYGPPGCGKSSFITALAGELERGICVLNLSERGLTDDRLNHLLAVAPQQTIILLEDIDAAFASREESKEIKSAYDGLNRVTFSGLLNCLDGVASTEARILFMTTNYLERLDPALIRPGRVDVKEYIGWCSEKQIEQMFLRFYRNIDNRANELAKQFTETIISQKKHVSPAQIQGFFMFYKNNPDDILKNVSHIWELT</sequence>
<feature type="domain" description="AAA+ ATPase" evidence="15">
    <location>
        <begin position="188"/>
        <end position="323"/>
    </location>
</feature>
<evidence type="ECO:0000256" key="3">
    <source>
        <dbReference type="ARBA" id="ARBA00016942"/>
    </source>
</evidence>
<dbReference type="SMART" id="SM01024">
    <property type="entry name" value="BCS1_N"/>
    <property type="match status" value="1"/>
</dbReference>
<dbReference type="InterPro" id="IPR050747">
    <property type="entry name" value="Mitochondrial_chaperone_BCS1"/>
</dbReference>
<dbReference type="InterPro" id="IPR003593">
    <property type="entry name" value="AAA+_ATPase"/>
</dbReference>
<keyword evidence="4" id="KW-0812">Transmembrane</keyword>
<dbReference type="PANTHER" id="PTHR23070">
    <property type="entry name" value="BCS1 AAA-TYPE ATPASE"/>
    <property type="match status" value="1"/>
</dbReference>
<evidence type="ECO:0000256" key="4">
    <source>
        <dbReference type="ARBA" id="ARBA00022692"/>
    </source>
</evidence>
<evidence type="ECO:0000256" key="2">
    <source>
        <dbReference type="ARBA" id="ARBA00007448"/>
    </source>
</evidence>
<dbReference type="Pfam" id="PF08740">
    <property type="entry name" value="BCS1_N"/>
    <property type="match status" value="1"/>
</dbReference>
<keyword evidence="5 14" id="KW-0547">Nucleotide-binding</keyword>
<keyword evidence="6" id="KW-0999">Mitochondrion inner membrane</keyword>
<dbReference type="SUPFAM" id="SSF52540">
    <property type="entry name" value="P-loop containing nucleoside triphosphate hydrolases"/>
    <property type="match status" value="1"/>
</dbReference>
<comment type="subcellular location">
    <subcellularLocation>
        <location evidence="1">Mitochondrion inner membrane</location>
        <topology evidence="1">Single-pass membrane protein</topology>
    </subcellularLocation>
</comment>
<dbReference type="EMBL" id="CAXAJV020001293">
    <property type="protein sequence ID" value="CAL7942838.1"/>
    <property type="molecule type" value="Genomic_DNA"/>
</dbReference>
<comment type="catalytic activity">
    <reaction evidence="13">
        <text>ATP + H2O = ADP + phosphate + H(+)</text>
        <dbReference type="Rhea" id="RHEA:13065"/>
        <dbReference type="ChEBI" id="CHEBI:15377"/>
        <dbReference type="ChEBI" id="CHEBI:15378"/>
        <dbReference type="ChEBI" id="CHEBI:30616"/>
        <dbReference type="ChEBI" id="CHEBI:43474"/>
        <dbReference type="ChEBI" id="CHEBI:456216"/>
    </reaction>
    <physiologicalReaction direction="left-to-right" evidence="13">
        <dbReference type="Rhea" id="RHEA:13066"/>
    </physiologicalReaction>
</comment>
<keyword evidence="8 14" id="KW-0067">ATP-binding</keyword>
<evidence type="ECO:0000256" key="8">
    <source>
        <dbReference type="ARBA" id="ARBA00022840"/>
    </source>
</evidence>
<accession>A0ABP1NP87</accession>
<proteinExistence type="inferred from homology"/>
<dbReference type="PROSITE" id="PS00674">
    <property type="entry name" value="AAA"/>
    <property type="match status" value="1"/>
</dbReference>
<evidence type="ECO:0000256" key="7">
    <source>
        <dbReference type="ARBA" id="ARBA00022801"/>
    </source>
</evidence>
<evidence type="ECO:0000256" key="11">
    <source>
        <dbReference type="ARBA" id="ARBA00023136"/>
    </source>
</evidence>
<dbReference type="InterPro" id="IPR014851">
    <property type="entry name" value="BCS1_N"/>
</dbReference>
<keyword evidence="18" id="KW-1185">Reference proteome</keyword>
<name>A0ABP1NP87_XYLVO</name>
<reference evidence="17 18" key="1">
    <citation type="submission" date="2024-08" db="EMBL/GenBank/DDBJ databases">
        <authorList>
            <person name="Will J Nash"/>
            <person name="Angela Man"/>
            <person name="Seanna McTaggart"/>
            <person name="Kendall Baker"/>
            <person name="Tom Barker"/>
            <person name="Leah Catchpole"/>
            <person name="Alex Durrant"/>
            <person name="Karim Gharbi"/>
            <person name="Naomi Irish"/>
            <person name="Gemy Kaithakottil"/>
            <person name="Debby Ku"/>
            <person name="Aaliyah Providence"/>
            <person name="Felix Shaw"/>
            <person name="David Swarbreck"/>
            <person name="Chris Watkins"/>
            <person name="Ann M. McCartney"/>
            <person name="Giulio Formenti"/>
            <person name="Alice Mouton"/>
            <person name="Noel Vella"/>
            <person name="Bjorn M von Reumont"/>
            <person name="Adriana Vella"/>
            <person name="Wilfried Haerty"/>
        </authorList>
    </citation>
    <scope>NUCLEOTIDE SEQUENCE [LARGE SCALE GENOMIC DNA]</scope>
</reference>
<comment type="similarity">
    <text evidence="2">Belongs to the AAA ATPase family. BCS1 subfamily.</text>
</comment>
<keyword evidence="10" id="KW-0496">Mitochondrion</keyword>
<keyword evidence="7" id="KW-0378">Hydrolase</keyword>
<organism evidence="17 18">
    <name type="scientific">Xylocopa violacea</name>
    <name type="common">Violet carpenter bee</name>
    <name type="synonym">Apis violacea</name>
    <dbReference type="NCBI Taxonomy" id="135666"/>
    <lineage>
        <taxon>Eukaryota</taxon>
        <taxon>Metazoa</taxon>
        <taxon>Ecdysozoa</taxon>
        <taxon>Arthropoda</taxon>
        <taxon>Hexapoda</taxon>
        <taxon>Insecta</taxon>
        <taxon>Pterygota</taxon>
        <taxon>Neoptera</taxon>
        <taxon>Endopterygota</taxon>
        <taxon>Hymenoptera</taxon>
        <taxon>Apocrita</taxon>
        <taxon>Aculeata</taxon>
        <taxon>Apoidea</taxon>
        <taxon>Anthophila</taxon>
        <taxon>Apidae</taxon>
        <taxon>Xylocopa</taxon>
        <taxon>Xylocopa</taxon>
    </lineage>
</organism>